<comment type="caution">
    <text evidence="2">The sequence shown here is derived from an EMBL/GenBank/DDBJ whole genome shotgun (WGS) entry which is preliminary data.</text>
</comment>
<reference evidence="2 3" key="1">
    <citation type="submission" date="2021-10" db="EMBL/GenBank/DDBJ databases">
        <authorList>
            <person name="Criscuolo A."/>
        </authorList>
    </citation>
    <scope>NUCLEOTIDE SEQUENCE [LARGE SCALE GENOMIC DNA]</scope>
    <source>
        <strain evidence="3">CIP 111883</strain>
    </source>
</reference>
<accession>A0ABM8YJE5</accession>
<dbReference type="InterPro" id="IPR046664">
    <property type="entry name" value="DUF6773"/>
</dbReference>
<keyword evidence="1" id="KW-0812">Transmembrane</keyword>
<dbReference type="RefSeq" id="WP_230499948.1">
    <property type="nucleotide sequence ID" value="NZ_CAKJTJ010000003.1"/>
</dbReference>
<feature type="transmembrane region" description="Helical" evidence="1">
    <location>
        <begin position="125"/>
        <end position="156"/>
    </location>
</feature>
<dbReference type="Pfam" id="PF20563">
    <property type="entry name" value="DUF6773"/>
    <property type="match status" value="1"/>
</dbReference>
<evidence type="ECO:0000313" key="3">
    <source>
        <dbReference type="Proteomes" id="UP000789833"/>
    </source>
</evidence>
<organism evidence="2 3">
    <name type="scientific">Sutcliffiella rhizosphaerae</name>
    <dbReference type="NCBI Taxonomy" id="2880967"/>
    <lineage>
        <taxon>Bacteria</taxon>
        <taxon>Bacillati</taxon>
        <taxon>Bacillota</taxon>
        <taxon>Bacilli</taxon>
        <taxon>Bacillales</taxon>
        <taxon>Bacillaceae</taxon>
        <taxon>Sutcliffiella</taxon>
    </lineage>
</organism>
<keyword evidence="1" id="KW-0472">Membrane</keyword>
<keyword evidence="1" id="KW-1133">Transmembrane helix</keyword>
<proteinExistence type="predicted"/>
<dbReference type="Proteomes" id="UP000789833">
    <property type="component" value="Unassembled WGS sequence"/>
</dbReference>
<protein>
    <submittedName>
        <fullName evidence="2">Uncharacterized protein</fullName>
    </submittedName>
</protein>
<name>A0ABM8YJE5_9BACI</name>
<evidence type="ECO:0000256" key="1">
    <source>
        <dbReference type="SAM" id="Phobius"/>
    </source>
</evidence>
<feature type="transmembrane region" description="Helical" evidence="1">
    <location>
        <begin position="95"/>
        <end position="113"/>
    </location>
</feature>
<keyword evidence="3" id="KW-1185">Reference proteome</keyword>
<feature type="transmembrane region" description="Helical" evidence="1">
    <location>
        <begin position="26"/>
        <end position="44"/>
    </location>
</feature>
<dbReference type="EMBL" id="CAKJTJ010000003">
    <property type="protein sequence ID" value="CAG9620012.1"/>
    <property type="molecule type" value="Genomic_DNA"/>
</dbReference>
<sequence>MNIFGNATKVEDERLVGMQNKIYKELYYLVLFICLASIGIKFYLNGFSSSVVTTELTILLLQGIYYTLRASQSGVLSAEVEMHDRENKVPYKYKFVLISIAFAVLLALVFGFNSANNFADTTAEAYWFFFLVFSVSLLIYIPVLVIIFGGSFFAALKRSDKAAIAELQDDENDKELRE</sequence>
<gene>
    <name evidence="2" type="ORF">BACCIP111883_00780</name>
</gene>
<evidence type="ECO:0000313" key="2">
    <source>
        <dbReference type="EMBL" id="CAG9620012.1"/>
    </source>
</evidence>